<evidence type="ECO:0000256" key="2">
    <source>
        <dbReference type="ARBA" id="ARBA00005582"/>
    </source>
</evidence>
<name>A0A1S1Q319_9ACTN</name>
<dbReference type="PANTHER" id="PTHR43046:SF16">
    <property type="entry name" value="ADP-RIBOSE PYROPHOSPHATASE YJHB-RELATED"/>
    <property type="match status" value="1"/>
</dbReference>
<dbReference type="EMBL" id="MAXA01000215">
    <property type="protein sequence ID" value="OHV27996.1"/>
    <property type="molecule type" value="Genomic_DNA"/>
</dbReference>
<reference evidence="7" key="1">
    <citation type="submission" date="2016-07" db="EMBL/GenBank/DDBJ databases">
        <title>Frankia sp. NRRL B-16219 Genome sequencing.</title>
        <authorList>
            <person name="Ghodhbane-Gtari F."/>
            <person name="Swanson E."/>
            <person name="Gueddou A."/>
            <person name="Louati M."/>
            <person name="Nouioui I."/>
            <person name="Hezbri K."/>
            <person name="Abebe-Akele F."/>
            <person name="Simpson S."/>
            <person name="Morris K."/>
            <person name="Thomas K."/>
            <person name="Gtari M."/>
            <person name="Tisa L.S."/>
        </authorList>
    </citation>
    <scope>NUCLEOTIDE SEQUENCE [LARGE SCALE GENOMIC DNA]</scope>
    <source>
        <strain evidence="7">NRRL B-16219</strain>
    </source>
</reference>
<dbReference type="GO" id="GO:0016787">
    <property type="term" value="F:hydrolase activity"/>
    <property type="evidence" value="ECO:0007669"/>
    <property type="project" value="UniProtKB-KW"/>
</dbReference>
<dbReference type="SUPFAM" id="SSF55811">
    <property type="entry name" value="Nudix"/>
    <property type="match status" value="1"/>
</dbReference>
<comment type="similarity">
    <text evidence="2 4">Belongs to the Nudix hydrolase family.</text>
</comment>
<dbReference type="InterPro" id="IPR000086">
    <property type="entry name" value="NUDIX_hydrolase_dom"/>
</dbReference>
<dbReference type="OrthoDB" id="9814308at2"/>
<dbReference type="PANTHER" id="PTHR43046">
    <property type="entry name" value="GDP-MANNOSE MANNOSYL HYDROLASE"/>
    <property type="match status" value="1"/>
</dbReference>
<sequence length="157" mass="17101">MARRDFYDDPAAPKANSLVPATTVVVPDGNRRVLLIRRSDNGLWALPGGTMDVGESLPDTAVREVKEETGLDVEVTGIVGTYSDPRHVIAYDDGEIRQQFAICFEARIVGGSLLADGSEAKDARFFAAPELDGLNIHPSMLLRVTHFLESRETPHIG</sequence>
<dbReference type="Proteomes" id="UP000179769">
    <property type="component" value="Unassembled WGS sequence"/>
</dbReference>
<comment type="caution">
    <text evidence="6">The sequence shown here is derived from an EMBL/GenBank/DDBJ whole genome shotgun (WGS) entry which is preliminary data.</text>
</comment>
<protein>
    <submittedName>
        <fullName evidence="6">NUDIX hydrolase</fullName>
    </submittedName>
</protein>
<keyword evidence="3 4" id="KW-0378">Hydrolase</keyword>
<evidence type="ECO:0000259" key="5">
    <source>
        <dbReference type="PROSITE" id="PS51462"/>
    </source>
</evidence>
<dbReference type="InterPro" id="IPR015797">
    <property type="entry name" value="NUDIX_hydrolase-like_dom_sf"/>
</dbReference>
<proteinExistence type="inferred from homology"/>
<dbReference type="RefSeq" id="WP_071064130.1">
    <property type="nucleotide sequence ID" value="NZ_MAXA01000215.1"/>
</dbReference>
<dbReference type="Gene3D" id="3.90.79.10">
    <property type="entry name" value="Nucleoside Triphosphate Pyrophosphohydrolase"/>
    <property type="match status" value="1"/>
</dbReference>
<dbReference type="InterPro" id="IPR020084">
    <property type="entry name" value="NUDIX_hydrolase_CS"/>
</dbReference>
<dbReference type="PROSITE" id="PS51462">
    <property type="entry name" value="NUDIX"/>
    <property type="match status" value="1"/>
</dbReference>
<evidence type="ECO:0000313" key="7">
    <source>
        <dbReference type="Proteomes" id="UP000179769"/>
    </source>
</evidence>
<gene>
    <name evidence="6" type="ORF">BBK14_18745</name>
</gene>
<comment type="cofactor">
    <cofactor evidence="1">
        <name>Mg(2+)</name>
        <dbReference type="ChEBI" id="CHEBI:18420"/>
    </cofactor>
</comment>
<dbReference type="PRINTS" id="PR00502">
    <property type="entry name" value="NUDIXFAMILY"/>
</dbReference>
<dbReference type="Pfam" id="PF00293">
    <property type="entry name" value="NUDIX"/>
    <property type="match status" value="1"/>
</dbReference>
<dbReference type="InterPro" id="IPR020476">
    <property type="entry name" value="Nudix_hydrolase"/>
</dbReference>
<dbReference type="PROSITE" id="PS00893">
    <property type="entry name" value="NUDIX_BOX"/>
    <property type="match status" value="1"/>
</dbReference>
<feature type="domain" description="Nudix hydrolase" evidence="5">
    <location>
        <begin position="17"/>
        <end position="148"/>
    </location>
</feature>
<evidence type="ECO:0000256" key="1">
    <source>
        <dbReference type="ARBA" id="ARBA00001946"/>
    </source>
</evidence>
<dbReference type="AlphaFoldDB" id="A0A1S1Q319"/>
<keyword evidence="7" id="KW-1185">Reference proteome</keyword>
<organism evidence="6 7">
    <name type="scientific">Parafrankia soli</name>
    <dbReference type="NCBI Taxonomy" id="2599596"/>
    <lineage>
        <taxon>Bacteria</taxon>
        <taxon>Bacillati</taxon>
        <taxon>Actinomycetota</taxon>
        <taxon>Actinomycetes</taxon>
        <taxon>Frankiales</taxon>
        <taxon>Frankiaceae</taxon>
        <taxon>Parafrankia</taxon>
    </lineage>
</organism>
<evidence type="ECO:0000256" key="4">
    <source>
        <dbReference type="RuleBase" id="RU003476"/>
    </source>
</evidence>
<accession>A0A1S1Q319</accession>
<evidence type="ECO:0000256" key="3">
    <source>
        <dbReference type="ARBA" id="ARBA00022801"/>
    </source>
</evidence>
<evidence type="ECO:0000313" key="6">
    <source>
        <dbReference type="EMBL" id="OHV27996.1"/>
    </source>
</evidence>